<dbReference type="PANTHER" id="PTHR43333">
    <property type="entry name" value="2-HACID_DH_C DOMAIN-CONTAINING PROTEIN"/>
    <property type="match status" value="1"/>
</dbReference>
<reference evidence="4" key="1">
    <citation type="submission" date="2025-08" db="UniProtKB">
        <authorList>
            <consortium name="RefSeq"/>
        </authorList>
    </citation>
    <scope>IDENTIFICATION</scope>
    <source>
        <tissue evidence="4">Muscle</tissue>
    </source>
</reference>
<name>A0ABM1TQ34_LIMPO</name>
<organism evidence="3 4">
    <name type="scientific">Limulus polyphemus</name>
    <name type="common">Atlantic horseshoe crab</name>
    <dbReference type="NCBI Taxonomy" id="6850"/>
    <lineage>
        <taxon>Eukaryota</taxon>
        <taxon>Metazoa</taxon>
        <taxon>Ecdysozoa</taxon>
        <taxon>Arthropoda</taxon>
        <taxon>Chelicerata</taxon>
        <taxon>Merostomata</taxon>
        <taxon>Xiphosura</taxon>
        <taxon>Limulidae</taxon>
        <taxon>Limulus</taxon>
    </lineage>
</organism>
<dbReference type="GeneID" id="106473888"/>
<protein>
    <submittedName>
        <fullName evidence="4">Uncharacterized protein LOC106473888</fullName>
    </submittedName>
</protein>
<sequence length="202" mass="23387">MSAIKKTGNVIYVLSIITDLGKEITKLLPRDVEVKTVIPVSQQEKSSKLWEVILTNDVIKQLEGAELLVADSFMLRQFMYDIPSLKWVQCTWAGMERLIQYIDPLKPEPPFVITRYADMNAGKSMAEYVIGQIINNERKFYHKWESQKKMYGIFITMSIVCWMNLPLEYLELEIWDQQSAKFPEDTLTTLKLPVCMLSQLPG</sequence>
<evidence type="ECO:0000313" key="4">
    <source>
        <dbReference type="RefSeq" id="XP_022257990.1"/>
    </source>
</evidence>
<dbReference type="RefSeq" id="XP_022257990.1">
    <property type="nucleotide sequence ID" value="XM_022402282.1"/>
</dbReference>
<dbReference type="PANTHER" id="PTHR43333:SF1">
    <property type="entry name" value="D-ISOMER SPECIFIC 2-HYDROXYACID DEHYDROGENASE NAD-BINDING DOMAIN-CONTAINING PROTEIN"/>
    <property type="match status" value="1"/>
</dbReference>
<gene>
    <name evidence="4" type="primary">LOC106473888</name>
</gene>
<keyword evidence="3" id="KW-1185">Reference proteome</keyword>
<evidence type="ECO:0000256" key="2">
    <source>
        <dbReference type="ARBA" id="ARBA00023027"/>
    </source>
</evidence>
<evidence type="ECO:0000313" key="3">
    <source>
        <dbReference type="Proteomes" id="UP000694941"/>
    </source>
</evidence>
<keyword evidence="1" id="KW-0560">Oxidoreductase</keyword>
<accession>A0ABM1TQ34</accession>
<dbReference type="Gene3D" id="3.40.50.720">
    <property type="entry name" value="NAD(P)-binding Rossmann-like Domain"/>
    <property type="match status" value="1"/>
</dbReference>
<proteinExistence type="predicted"/>
<keyword evidence="2" id="KW-0520">NAD</keyword>
<dbReference type="Proteomes" id="UP000694941">
    <property type="component" value="Unplaced"/>
</dbReference>
<evidence type="ECO:0000256" key="1">
    <source>
        <dbReference type="ARBA" id="ARBA00023002"/>
    </source>
</evidence>